<gene>
    <name evidence="3" type="ORF">GCM10007877_35380</name>
</gene>
<dbReference type="InterPro" id="IPR006508">
    <property type="entry name" value="PsdUridine_synth_RluA-like"/>
</dbReference>
<dbReference type="NCBIfam" id="TIGR01621">
    <property type="entry name" value="RluA-like"/>
    <property type="match status" value="1"/>
</dbReference>
<comment type="similarity">
    <text evidence="1">Belongs to the pseudouridine synthase RluA family.</text>
</comment>
<evidence type="ECO:0000313" key="4">
    <source>
        <dbReference type="Proteomes" id="UP001156870"/>
    </source>
</evidence>
<protein>
    <submittedName>
        <fullName evidence="3">RNA pseudouridine synthase</fullName>
    </submittedName>
</protein>
<name>A0AA37T932_9GAMM</name>
<evidence type="ECO:0000259" key="2">
    <source>
        <dbReference type="Pfam" id="PF00849"/>
    </source>
</evidence>
<dbReference type="CDD" id="cd02869">
    <property type="entry name" value="PseudoU_synth_RluA_like"/>
    <property type="match status" value="1"/>
</dbReference>
<dbReference type="InterPro" id="IPR050188">
    <property type="entry name" value="RluA_PseudoU_synthase"/>
</dbReference>
<dbReference type="Gene3D" id="3.30.2350.10">
    <property type="entry name" value="Pseudouridine synthase"/>
    <property type="match status" value="1"/>
</dbReference>
<dbReference type="AlphaFoldDB" id="A0AA37T932"/>
<feature type="domain" description="Pseudouridine synthase RsuA/RluA-like" evidence="2">
    <location>
        <begin position="11"/>
        <end position="152"/>
    </location>
</feature>
<dbReference type="RefSeq" id="WP_232595188.1">
    <property type="nucleotide sequence ID" value="NZ_BSPD01000091.1"/>
</dbReference>
<dbReference type="Pfam" id="PF00849">
    <property type="entry name" value="PseudoU_synth_2"/>
    <property type="match status" value="1"/>
</dbReference>
<dbReference type="EMBL" id="BSPD01000091">
    <property type="protein sequence ID" value="GLS27819.1"/>
    <property type="molecule type" value="Genomic_DNA"/>
</dbReference>
<dbReference type="PROSITE" id="PS01129">
    <property type="entry name" value="PSI_RLU"/>
    <property type="match status" value="1"/>
</dbReference>
<dbReference type="InterPro" id="IPR006145">
    <property type="entry name" value="PsdUridine_synth_RsuA/RluA"/>
</dbReference>
<accession>A0AA37T932</accession>
<dbReference type="GO" id="GO:0000455">
    <property type="term" value="P:enzyme-directed rRNA pseudouridine synthesis"/>
    <property type="evidence" value="ECO:0007669"/>
    <property type="project" value="TreeGrafter"/>
</dbReference>
<organism evidence="3 4">
    <name type="scientific">Marinibactrum halimedae</name>
    <dbReference type="NCBI Taxonomy" id="1444977"/>
    <lineage>
        <taxon>Bacteria</taxon>
        <taxon>Pseudomonadati</taxon>
        <taxon>Pseudomonadota</taxon>
        <taxon>Gammaproteobacteria</taxon>
        <taxon>Cellvibrionales</taxon>
        <taxon>Cellvibrionaceae</taxon>
        <taxon>Marinibactrum</taxon>
    </lineage>
</organism>
<proteinExistence type="inferred from homology"/>
<comment type="caution">
    <text evidence="3">The sequence shown here is derived from an EMBL/GenBank/DDBJ whole genome shotgun (WGS) entry which is preliminary data.</text>
</comment>
<dbReference type="GO" id="GO:0003723">
    <property type="term" value="F:RNA binding"/>
    <property type="evidence" value="ECO:0007669"/>
    <property type="project" value="InterPro"/>
</dbReference>
<dbReference type="PANTHER" id="PTHR21600:SF87">
    <property type="entry name" value="RNA PSEUDOURIDYLATE SYNTHASE DOMAIN-CONTAINING PROTEIN 1"/>
    <property type="match status" value="1"/>
</dbReference>
<dbReference type="InterPro" id="IPR006224">
    <property type="entry name" value="PsdUridine_synth_RluA-like_CS"/>
</dbReference>
<dbReference type="Proteomes" id="UP001156870">
    <property type="component" value="Unassembled WGS sequence"/>
</dbReference>
<dbReference type="PANTHER" id="PTHR21600">
    <property type="entry name" value="MITOCHONDRIAL RNA PSEUDOURIDINE SYNTHASE"/>
    <property type="match status" value="1"/>
</dbReference>
<keyword evidence="4" id="KW-1185">Reference proteome</keyword>
<dbReference type="SUPFAM" id="SSF55120">
    <property type="entry name" value="Pseudouridine synthase"/>
    <property type="match status" value="1"/>
</dbReference>
<evidence type="ECO:0000256" key="1">
    <source>
        <dbReference type="ARBA" id="ARBA00010876"/>
    </source>
</evidence>
<dbReference type="GO" id="GO:0009982">
    <property type="term" value="F:pseudouridine synthase activity"/>
    <property type="evidence" value="ECO:0007669"/>
    <property type="project" value="InterPro"/>
</dbReference>
<dbReference type="InterPro" id="IPR020103">
    <property type="entry name" value="PsdUridine_synth_cat_dom_sf"/>
</dbReference>
<reference evidence="3 4" key="1">
    <citation type="journal article" date="2014" name="Int. J. Syst. Evol. Microbiol.">
        <title>Complete genome sequence of Corynebacterium casei LMG S-19264T (=DSM 44701T), isolated from a smear-ripened cheese.</title>
        <authorList>
            <consortium name="US DOE Joint Genome Institute (JGI-PGF)"/>
            <person name="Walter F."/>
            <person name="Albersmeier A."/>
            <person name="Kalinowski J."/>
            <person name="Ruckert C."/>
        </authorList>
    </citation>
    <scope>NUCLEOTIDE SEQUENCE [LARGE SCALE GENOMIC DNA]</scope>
    <source>
        <strain evidence="3 4">NBRC 110095</strain>
    </source>
</reference>
<evidence type="ECO:0000313" key="3">
    <source>
        <dbReference type="EMBL" id="GLS27819.1"/>
    </source>
</evidence>
<sequence>MITVIDEHPDFLITLKPANVDFHDCDGEPGFMSRLSRQFGKPLWPVHRLDKPTSGLLLVATSAQACAALSAQFSERQVEKFYLALAHGRPKKKQGLIKGDMARSRRGSWKLLPTTTNPAITQFFSYGAGPGRRLYLLKPHTGKTHQLRVALKSLSAPIEGDSLYGGEPSTRLHLHAFQLGFEWEGQWRRYQQLPTEDFQAMVERFAPKEWQAPHQLLWPTVGKGTE</sequence>
<dbReference type="GO" id="GO:0140098">
    <property type="term" value="F:catalytic activity, acting on RNA"/>
    <property type="evidence" value="ECO:0007669"/>
    <property type="project" value="UniProtKB-ARBA"/>
</dbReference>